<evidence type="ECO:0000256" key="3">
    <source>
        <dbReference type="ARBA" id="ARBA00022737"/>
    </source>
</evidence>
<feature type="region of interest" description="Disordered" evidence="7">
    <location>
        <begin position="60"/>
        <end position="91"/>
    </location>
</feature>
<keyword evidence="8" id="KW-0812">Transmembrane</keyword>
<evidence type="ECO:0000256" key="6">
    <source>
        <dbReference type="ARBA" id="ARBA00023242"/>
    </source>
</evidence>
<feature type="compositionally biased region" description="Low complexity" evidence="7">
    <location>
        <begin position="224"/>
        <end position="234"/>
    </location>
</feature>
<dbReference type="GeneTree" id="ENSGT00940000157202"/>
<feature type="transmembrane region" description="Helical" evidence="8">
    <location>
        <begin position="242"/>
        <end position="264"/>
    </location>
</feature>
<keyword evidence="5" id="KW-0862">Zinc</keyword>
<dbReference type="PANTHER" id="PTHR23067">
    <property type="entry name" value="DOUBLE-STRANDED RNA-BINDING ZINC FINGER PROTEIN"/>
    <property type="match status" value="1"/>
</dbReference>
<dbReference type="InterPro" id="IPR003604">
    <property type="entry name" value="Matrin/U1-like-C_Znf_C2H2"/>
</dbReference>
<reference evidence="10" key="1">
    <citation type="submission" date="2020-07" db="EMBL/GenBank/DDBJ databases">
        <title>A long reads based de novo assembly of the rainbow trout Arlee double haploid line genome.</title>
        <authorList>
            <person name="Gao G."/>
            <person name="Palti Y."/>
        </authorList>
    </citation>
    <scope>NUCLEOTIDE SEQUENCE [LARGE SCALE GENOMIC DNA]</scope>
</reference>
<dbReference type="Ensembl" id="ENSOMYT00000048403.2">
    <property type="protein sequence ID" value="ENSOMYP00000044443.2"/>
    <property type="gene ID" value="ENSOMYG00000053977.1"/>
</dbReference>
<feature type="domain" description="C2H2-type" evidence="9">
    <location>
        <begin position="47"/>
        <end position="69"/>
    </location>
</feature>
<dbReference type="SMART" id="SM00451">
    <property type="entry name" value="ZnF_U1"/>
    <property type="match status" value="1"/>
</dbReference>
<comment type="subcellular location">
    <subcellularLocation>
        <location evidence="1">Nucleus</location>
    </subcellularLocation>
</comment>
<name>A0A8C7VSR3_ONCMY</name>
<dbReference type="GO" id="GO:0005634">
    <property type="term" value="C:nucleus"/>
    <property type="evidence" value="ECO:0007669"/>
    <property type="project" value="UniProtKB-SubCell"/>
</dbReference>
<keyword evidence="4" id="KW-0863">Zinc-finger</keyword>
<dbReference type="Proteomes" id="UP000694395">
    <property type="component" value="Chromosome 16"/>
</dbReference>
<reference evidence="10" key="3">
    <citation type="submission" date="2025-09" db="UniProtKB">
        <authorList>
            <consortium name="Ensembl"/>
        </authorList>
    </citation>
    <scope>IDENTIFICATION</scope>
</reference>
<accession>A0A8C7VSR3</accession>
<keyword evidence="6" id="KW-0539">Nucleus</keyword>
<dbReference type="InterPro" id="IPR036236">
    <property type="entry name" value="Znf_C2H2_sf"/>
</dbReference>
<dbReference type="Pfam" id="PF12874">
    <property type="entry name" value="zf-met"/>
    <property type="match status" value="1"/>
</dbReference>
<keyword evidence="3" id="KW-0677">Repeat</keyword>
<dbReference type="SUPFAM" id="SSF57667">
    <property type="entry name" value="beta-beta-alpha zinc fingers"/>
    <property type="match status" value="1"/>
</dbReference>
<dbReference type="InterPro" id="IPR051845">
    <property type="entry name" value="Znf385"/>
</dbReference>
<evidence type="ECO:0000256" key="8">
    <source>
        <dbReference type="SAM" id="Phobius"/>
    </source>
</evidence>
<protein>
    <recommendedName>
        <fullName evidence="9">C2H2-type domain-containing protein</fullName>
    </recommendedName>
</protein>
<keyword evidence="11" id="KW-1185">Reference proteome</keyword>
<proteinExistence type="predicted"/>
<feature type="region of interest" description="Disordered" evidence="7">
    <location>
        <begin position="154"/>
        <end position="235"/>
    </location>
</feature>
<evidence type="ECO:0000256" key="4">
    <source>
        <dbReference type="ARBA" id="ARBA00022771"/>
    </source>
</evidence>
<organism evidence="10 11">
    <name type="scientific">Oncorhynchus mykiss</name>
    <name type="common">Rainbow trout</name>
    <name type="synonym">Salmo gairdneri</name>
    <dbReference type="NCBI Taxonomy" id="8022"/>
    <lineage>
        <taxon>Eukaryota</taxon>
        <taxon>Metazoa</taxon>
        <taxon>Chordata</taxon>
        <taxon>Craniata</taxon>
        <taxon>Vertebrata</taxon>
        <taxon>Euteleostomi</taxon>
        <taxon>Actinopterygii</taxon>
        <taxon>Neopterygii</taxon>
        <taxon>Teleostei</taxon>
        <taxon>Protacanthopterygii</taxon>
        <taxon>Salmoniformes</taxon>
        <taxon>Salmonidae</taxon>
        <taxon>Salmoninae</taxon>
        <taxon>Oncorhynchus</taxon>
    </lineage>
</organism>
<evidence type="ECO:0000256" key="2">
    <source>
        <dbReference type="ARBA" id="ARBA00022723"/>
    </source>
</evidence>
<keyword evidence="8" id="KW-1133">Transmembrane helix</keyword>
<dbReference type="PANTHER" id="PTHR23067:SF14">
    <property type="entry name" value="C2H2-TYPE DOMAIN-CONTAINING PROTEIN"/>
    <property type="match status" value="1"/>
</dbReference>
<evidence type="ECO:0000313" key="10">
    <source>
        <dbReference type="Ensembl" id="ENSOMYP00000044443.2"/>
    </source>
</evidence>
<dbReference type="PROSITE" id="PS00028">
    <property type="entry name" value="ZINC_FINGER_C2H2_1"/>
    <property type="match status" value="1"/>
</dbReference>
<dbReference type="InterPro" id="IPR013087">
    <property type="entry name" value="Znf_C2H2_type"/>
</dbReference>
<evidence type="ECO:0000256" key="1">
    <source>
        <dbReference type="ARBA" id="ARBA00004123"/>
    </source>
</evidence>
<dbReference type="GO" id="GO:0008270">
    <property type="term" value="F:zinc ion binding"/>
    <property type="evidence" value="ECO:0007669"/>
    <property type="project" value="UniProtKB-KW"/>
</dbReference>
<reference evidence="10" key="2">
    <citation type="submission" date="2025-08" db="UniProtKB">
        <authorList>
            <consortium name="Ensembl"/>
        </authorList>
    </citation>
    <scope>IDENTIFICATION</scope>
</reference>
<evidence type="ECO:0000313" key="11">
    <source>
        <dbReference type="Proteomes" id="UP000694395"/>
    </source>
</evidence>
<dbReference type="GO" id="GO:0003676">
    <property type="term" value="F:nucleic acid binding"/>
    <property type="evidence" value="ECO:0007669"/>
    <property type="project" value="InterPro"/>
</dbReference>
<evidence type="ECO:0000256" key="5">
    <source>
        <dbReference type="ARBA" id="ARBA00022833"/>
    </source>
</evidence>
<dbReference type="Gene3D" id="3.30.160.60">
    <property type="entry name" value="Classic Zinc Finger"/>
    <property type="match status" value="1"/>
</dbReference>
<sequence length="268" mass="29276">MLEGQVGAQARRRGKVMSLLRPTCRSKQAISSKARVGVALASQPFHCEMCEVSVNSETQLKQHMSSRRHKDRLSGKPQKPKFSPYTKSQPNPVLAVIVRPTHTHITPTTPPVLPIHSHTASVLILSPPFPRSCVLSAEREMEWFPVWGGDLGHRETGQPLPPQHLQPSDQTGPAEAAVQGPVGRFPGQPHEPGHPLHHGLQSSDPAVPPGARPYTPHPDPPAQPRALQARPGAPEGHSHAHYLLAILAEFGLAWIKLAYIYILVEQTI</sequence>
<evidence type="ECO:0000256" key="7">
    <source>
        <dbReference type="SAM" id="MobiDB-lite"/>
    </source>
</evidence>
<keyword evidence="8" id="KW-0472">Membrane</keyword>
<feature type="compositionally biased region" description="Pro residues" evidence="7">
    <location>
        <begin position="206"/>
        <end position="223"/>
    </location>
</feature>
<keyword evidence="2" id="KW-0479">Metal-binding</keyword>
<dbReference type="AlphaFoldDB" id="A0A8C7VSR3"/>
<evidence type="ECO:0000259" key="9">
    <source>
        <dbReference type="PROSITE" id="PS00028"/>
    </source>
</evidence>